<dbReference type="InterPro" id="IPR006314">
    <property type="entry name" value="Dyp_peroxidase"/>
</dbReference>
<dbReference type="SUPFAM" id="SSF54909">
    <property type="entry name" value="Dimeric alpha+beta barrel"/>
    <property type="match status" value="1"/>
</dbReference>
<proteinExistence type="inferred from homology"/>
<dbReference type="PROSITE" id="PS51404">
    <property type="entry name" value="DYP_PEROXIDASE"/>
    <property type="match status" value="1"/>
</dbReference>
<sequence length="484" mass="53161">MTSSIDLNNIQGDILWTTNNACQRSGLPKKAETFYFFEIDKNVDAFRTRLHKVVPLIASDKSVSSGRDKIASHRKHHTGFLSIAFVNISFSSKGLQKIGINAAEAKDDGFTAGMLPDAKALGDAGTGVDGKPFEPKWIPEFKKGTIDGVIVIAGDCEHSINKKLDEILAVFHNTVHKVINIFGHSRPGKESGHEHFGFLDGVSNPAVAGVSEDLSTQGPVDPGVILIGRDGDAQQAERPVWAKDGSFLAFRFLQQLVPEFDRFLELNAPQVNDPAKDTAELLGARFTGRWKSGAPIQVTPIEDDPELAADPKRNNVFTFDAGNQEKCPFASHVRKMNPRGDIAIGDINPHKVMRRGIQYGPEVDDREKKQHKTEKDRGLLFVSYQSSLDRGFQFLQKSWANNITFPPNAPEGQVPGFDPLIGQVDNTVHNEGPRNMTGADPVNVANSLDLGFQVWVVPKGGEYFFSPSISVLRDTFAKKGEHEL</sequence>
<keyword evidence="4" id="KW-0479">Metal-binding</keyword>
<evidence type="ECO:0000259" key="9">
    <source>
        <dbReference type="Pfam" id="PF20628"/>
    </source>
</evidence>
<organism evidence="11 12">
    <name type="scientific">Diaporthe eres</name>
    <name type="common">Phomopsis oblonga</name>
    <dbReference type="NCBI Taxonomy" id="83184"/>
    <lineage>
        <taxon>Eukaryota</taxon>
        <taxon>Fungi</taxon>
        <taxon>Dikarya</taxon>
        <taxon>Ascomycota</taxon>
        <taxon>Pezizomycotina</taxon>
        <taxon>Sordariomycetes</taxon>
        <taxon>Sordariomycetidae</taxon>
        <taxon>Diaporthales</taxon>
        <taxon>Diaporthaceae</taxon>
        <taxon>Diaporthe</taxon>
        <taxon>Diaporthe eres species complex</taxon>
    </lineage>
</organism>
<evidence type="ECO:0000256" key="3">
    <source>
        <dbReference type="ARBA" id="ARBA00022617"/>
    </source>
</evidence>
<keyword evidence="6" id="KW-0560">Oxidoreductase</keyword>
<gene>
    <name evidence="11" type="primary">DyP1</name>
    <name evidence="11" type="ORF">SLS63_005761</name>
</gene>
<accession>A0ABR1PA60</accession>
<keyword evidence="2 11" id="KW-0575">Peroxidase</keyword>
<evidence type="ECO:0000256" key="4">
    <source>
        <dbReference type="ARBA" id="ARBA00022723"/>
    </source>
</evidence>
<evidence type="ECO:0000259" key="10">
    <source>
        <dbReference type="Pfam" id="PF21105"/>
    </source>
</evidence>
<dbReference type="InterPro" id="IPR011008">
    <property type="entry name" value="Dimeric_a/b-barrel"/>
</dbReference>
<protein>
    <submittedName>
        <fullName evidence="11">Dye-decolorizing heme-containing peroxidase</fullName>
    </submittedName>
</protein>
<evidence type="ECO:0000313" key="11">
    <source>
        <dbReference type="EMBL" id="KAK7730516.1"/>
    </source>
</evidence>
<evidence type="ECO:0000256" key="1">
    <source>
        <dbReference type="ARBA" id="ARBA00001970"/>
    </source>
</evidence>
<evidence type="ECO:0000256" key="5">
    <source>
        <dbReference type="ARBA" id="ARBA00022729"/>
    </source>
</evidence>
<feature type="domain" description="DyP dimeric alpha+beta barrel" evidence="10">
    <location>
        <begin position="9"/>
        <end position="187"/>
    </location>
</feature>
<dbReference type="GO" id="GO:0004601">
    <property type="term" value="F:peroxidase activity"/>
    <property type="evidence" value="ECO:0007669"/>
    <property type="project" value="UniProtKB-KW"/>
</dbReference>
<dbReference type="NCBIfam" id="TIGR01413">
    <property type="entry name" value="Dyp_perox_fam"/>
    <property type="match status" value="1"/>
</dbReference>
<evidence type="ECO:0000256" key="6">
    <source>
        <dbReference type="ARBA" id="ARBA00023002"/>
    </source>
</evidence>
<keyword evidence="7" id="KW-0408">Iron</keyword>
<keyword evidence="5" id="KW-0732">Signal</keyword>
<evidence type="ECO:0000256" key="8">
    <source>
        <dbReference type="ARBA" id="ARBA00025737"/>
    </source>
</evidence>
<dbReference type="PANTHER" id="PTHR30521">
    <property type="entry name" value="DEFERROCHELATASE/PEROXIDASE"/>
    <property type="match status" value="1"/>
</dbReference>
<evidence type="ECO:0000256" key="7">
    <source>
        <dbReference type="ARBA" id="ARBA00023004"/>
    </source>
</evidence>
<dbReference type="EMBL" id="JAKNSF020000025">
    <property type="protein sequence ID" value="KAK7730516.1"/>
    <property type="molecule type" value="Genomic_DNA"/>
</dbReference>
<comment type="similarity">
    <text evidence="8">Belongs to the DyP-type peroxidase family.</text>
</comment>
<dbReference type="InterPro" id="IPR049509">
    <property type="entry name" value="DyP_N"/>
</dbReference>
<keyword evidence="12" id="KW-1185">Reference proteome</keyword>
<evidence type="ECO:0000256" key="2">
    <source>
        <dbReference type="ARBA" id="ARBA00022559"/>
    </source>
</evidence>
<evidence type="ECO:0000313" key="12">
    <source>
        <dbReference type="Proteomes" id="UP001430848"/>
    </source>
</evidence>
<comment type="caution">
    <text evidence="11">The sequence shown here is derived from an EMBL/GenBank/DDBJ whole genome shotgun (WGS) entry which is preliminary data.</text>
</comment>
<dbReference type="Pfam" id="PF20628">
    <property type="entry name" value="Dyp_perox_C"/>
    <property type="match status" value="1"/>
</dbReference>
<dbReference type="PANTHER" id="PTHR30521:SF4">
    <property type="entry name" value="DEFERROCHELATASE"/>
    <property type="match status" value="1"/>
</dbReference>
<name>A0ABR1PA60_DIAER</name>
<dbReference type="InterPro" id="IPR048328">
    <property type="entry name" value="Dyp_perox_C"/>
</dbReference>
<feature type="domain" description="Dyp-type peroxidase C-terminal" evidence="9">
    <location>
        <begin position="196"/>
        <end position="399"/>
    </location>
</feature>
<dbReference type="Pfam" id="PF21105">
    <property type="entry name" value="DyP_N"/>
    <property type="match status" value="1"/>
</dbReference>
<keyword evidence="3" id="KW-0349">Heme</keyword>
<dbReference type="Proteomes" id="UP001430848">
    <property type="component" value="Unassembled WGS sequence"/>
</dbReference>
<comment type="cofactor">
    <cofactor evidence="1">
        <name>heme b</name>
        <dbReference type="ChEBI" id="CHEBI:60344"/>
    </cofactor>
</comment>
<reference evidence="11 12" key="1">
    <citation type="submission" date="2024-02" db="EMBL/GenBank/DDBJ databases">
        <title>De novo assembly and annotation of 12 fungi associated with fruit tree decline syndrome in Ontario, Canada.</title>
        <authorList>
            <person name="Sulman M."/>
            <person name="Ellouze W."/>
            <person name="Ilyukhin E."/>
        </authorList>
    </citation>
    <scope>NUCLEOTIDE SEQUENCE [LARGE SCALE GENOMIC DNA]</scope>
    <source>
        <strain evidence="11 12">M169</strain>
    </source>
</reference>